<keyword evidence="1" id="KW-0812">Transmembrane</keyword>
<dbReference type="EMBL" id="AY225137">
    <property type="protein sequence ID" value="AAR26951.1"/>
    <property type="molecule type" value="Genomic_DNA"/>
</dbReference>
<evidence type="ECO:0000256" key="1">
    <source>
        <dbReference type="SAM" id="Phobius"/>
    </source>
</evidence>
<reference evidence="2" key="2">
    <citation type="submission" date="2003-01" db="EMBL/GenBank/DDBJ databases">
        <title>Partial Nucleotide Sequence of the Feldmannia irregularis Virus FirrV-1 Genome: On the Evolution of Large Phaeoviral Genomes.</title>
        <authorList>
            <person name="Delaroque N."/>
            <person name="Knippers R."/>
            <person name="Mueller D.G."/>
            <person name="Boland W."/>
        </authorList>
    </citation>
    <scope>NUCLEOTIDE SEQUENCE</scope>
    <source>
        <strain evidence="2">FirrV-1</strain>
    </source>
</reference>
<dbReference type="GeneID" id="41332249"/>
<dbReference type="KEGG" id="vg:41332249"/>
<keyword evidence="1" id="KW-1133">Transmembrane helix</keyword>
<keyword evidence="1" id="KW-0472">Membrane</keyword>
<organism evidence="2">
    <name type="scientific">Feldmannia irregularis virus a</name>
    <dbReference type="NCBI Taxonomy" id="231992"/>
    <lineage>
        <taxon>Viruses</taxon>
        <taxon>Varidnaviria</taxon>
        <taxon>Bamfordvirae</taxon>
        <taxon>Nucleocytoviricota</taxon>
        <taxon>Megaviricetes</taxon>
        <taxon>Algavirales</taxon>
        <taxon>Phycodnaviridae</taxon>
        <taxon>Phaeovirus</taxon>
        <taxon>Phaeovirus irregularis</taxon>
    </lineage>
</organism>
<dbReference type="RefSeq" id="YP_009665603.1">
    <property type="nucleotide sequence ID" value="NC_043249.1"/>
</dbReference>
<reference evidence="2" key="1">
    <citation type="journal article" date="2003" name="J. Mol. Evol.">
        <title>Comparisons of two large phaeoviral genomes and evolutionary implications.</title>
        <authorList>
            <person name="Delaroque N."/>
            <person name="Boland W."/>
            <person name="Muller D.G."/>
            <person name="Knippers R."/>
        </authorList>
    </citation>
    <scope>NUCLEOTIDE SEQUENCE</scope>
    <source>
        <strain evidence="2">FirrV-1</strain>
    </source>
</reference>
<sequence length="161" mass="17366">MVNWGKVAGNTTSTTANYLKKNANSVDVTSLKKMETPEMTARYGDTVSNSSFYAKYKGKLTAKGLGLGAVAAWYGSLLAQGHSPSEAWDEMTETLGDATGAAASAVLEGMWNAFVQMVHSSVGYKVFDSVDTTDRVLKAILVFLCIYRVLSLFGINLFKLL</sequence>
<accession>Q6XLW0</accession>
<protein>
    <submittedName>
        <fullName evidence="2">FirrV-1-E2</fullName>
    </submittedName>
</protein>
<feature type="transmembrane region" description="Helical" evidence="1">
    <location>
        <begin position="136"/>
        <end position="158"/>
    </location>
</feature>
<evidence type="ECO:0000313" key="2">
    <source>
        <dbReference type="EMBL" id="AAR26951.1"/>
    </source>
</evidence>
<name>Q6XLW0_9PHYC</name>
<proteinExistence type="predicted"/>